<evidence type="ECO:0000313" key="1">
    <source>
        <dbReference type="EMBL" id="PKZ62961.1"/>
    </source>
</evidence>
<accession>A0A2I1R1J0</accession>
<sequence length="111" mass="12449">MQLIVRRGSFRLELKTDFSDFSVSTDLAHCYVGEVLRKRGVGYVDNGRAYVNTLWLRGLHTGRLWTAGLEDLLSYAAGHGRFDGVYLAAPIQAYEAKHYSAGRLSSTWSSF</sequence>
<organism evidence="1 2">
    <name type="scientific">Gordonia terrae</name>
    <dbReference type="NCBI Taxonomy" id="2055"/>
    <lineage>
        <taxon>Bacteria</taxon>
        <taxon>Bacillati</taxon>
        <taxon>Actinomycetota</taxon>
        <taxon>Actinomycetes</taxon>
        <taxon>Mycobacteriales</taxon>
        <taxon>Gordoniaceae</taxon>
        <taxon>Gordonia</taxon>
    </lineage>
</organism>
<name>A0A2I1R1J0_9ACTN</name>
<gene>
    <name evidence="1" type="ORF">CYJ73_24390</name>
</gene>
<comment type="caution">
    <text evidence="1">The sequence shown here is derived from an EMBL/GenBank/DDBJ whole genome shotgun (WGS) entry which is preliminary data.</text>
</comment>
<dbReference type="AlphaFoldDB" id="A0A2I1R1J0"/>
<dbReference type="EMBL" id="PKJC01000037">
    <property type="protein sequence ID" value="PKZ62961.1"/>
    <property type="molecule type" value="Genomic_DNA"/>
</dbReference>
<proteinExistence type="predicted"/>
<reference evidence="1 2" key="1">
    <citation type="submission" date="2017-12" db="EMBL/GenBank/DDBJ databases">
        <title>Phylogenetic diversity of female urinary microbiome.</title>
        <authorList>
            <person name="Thomas-White K."/>
            <person name="Wolfe A.J."/>
        </authorList>
    </citation>
    <scope>NUCLEOTIDE SEQUENCE [LARGE SCALE GENOMIC DNA]</scope>
    <source>
        <strain evidence="1 2">UMB0777</strain>
    </source>
</reference>
<protein>
    <submittedName>
        <fullName evidence="1">Uncharacterized protein</fullName>
    </submittedName>
</protein>
<dbReference type="Proteomes" id="UP000234662">
    <property type="component" value="Unassembled WGS sequence"/>
</dbReference>
<evidence type="ECO:0000313" key="2">
    <source>
        <dbReference type="Proteomes" id="UP000234662"/>
    </source>
</evidence>